<reference evidence="3" key="1">
    <citation type="submission" date="2021-01" db="EMBL/GenBank/DDBJ databases">
        <authorList>
            <person name="Corre E."/>
            <person name="Pelletier E."/>
            <person name="Niang G."/>
            <person name="Scheremetjew M."/>
            <person name="Finn R."/>
            <person name="Kale V."/>
            <person name="Holt S."/>
            <person name="Cochrane G."/>
            <person name="Meng A."/>
            <person name="Brown T."/>
            <person name="Cohen L."/>
        </authorList>
    </citation>
    <scope>NUCLEOTIDE SEQUENCE</scope>
    <source>
        <strain evidence="3">CCMP3105</strain>
    </source>
</reference>
<evidence type="ECO:0000313" key="3">
    <source>
        <dbReference type="EMBL" id="CAE4662237.1"/>
    </source>
</evidence>
<dbReference type="InterPro" id="IPR002213">
    <property type="entry name" value="UDP_glucos_trans"/>
</dbReference>
<evidence type="ECO:0000256" key="2">
    <source>
        <dbReference type="ARBA" id="ARBA00022679"/>
    </source>
</evidence>
<evidence type="ECO:0000256" key="1">
    <source>
        <dbReference type="ARBA" id="ARBA00022676"/>
    </source>
</evidence>
<dbReference type="PANTHER" id="PTHR48043">
    <property type="entry name" value="EG:EG0003.4 PROTEIN-RELATED"/>
    <property type="match status" value="1"/>
</dbReference>
<keyword evidence="1" id="KW-0328">Glycosyltransferase</keyword>
<dbReference type="CDD" id="cd03784">
    <property type="entry name" value="GT1_Gtf-like"/>
    <property type="match status" value="1"/>
</dbReference>
<dbReference type="PANTHER" id="PTHR48043:SF145">
    <property type="entry name" value="FI06409P-RELATED"/>
    <property type="match status" value="1"/>
</dbReference>
<dbReference type="SUPFAM" id="SSF53756">
    <property type="entry name" value="UDP-Glycosyltransferase/glycogen phosphorylase"/>
    <property type="match status" value="1"/>
</dbReference>
<dbReference type="InterPro" id="IPR050271">
    <property type="entry name" value="UDP-glycosyltransferase"/>
</dbReference>
<name>A0A7S4T206_9DINO</name>
<protein>
    <recommendedName>
        <fullName evidence="4">UDP-glycosyltransferases domain-containing protein</fullName>
    </recommendedName>
</protein>
<accession>A0A7S4T206</accession>
<dbReference type="Gene3D" id="3.40.50.2000">
    <property type="entry name" value="Glycogen Phosphorylase B"/>
    <property type="match status" value="2"/>
</dbReference>
<gene>
    <name evidence="3" type="ORF">AMON00008_LOCUS60593</name>
</gene>
<organism evidence="3">
    <name type="scientific">Alexandrium monilatum</name>
    <dbReference type="NCBI Taxonomy" id="311494"/>
    <lineage>
        <taxon>Eukaryota</taxon>
        <taxon>Sar</taxon>
        <taxon>Alveolata</taxon>
        <taxon>Dinophyceae</taxon>
        <taxon>Gonyaulacales</taxon>
        <taxon>Pyrocystaceae</taxon>
        <taxon>Alexandrium</taxon>
    </lineage>
</organism>
<sequence length="507" mass="53528">MSDGRADDAAGARPPGGKAARVFLFVFPKMPGDVNPSFPVARRLVGAGHSVYYLSPDYRAAIEDTGATFLDATEYYDLFKEGRTPETFGAANQLRKELDFPQSDGEYVVRVKIANVELEKKIEGVLRAIRETGADTIVYDPVLNREAPPAAEIAKVAIVALLCFNGHGAWADVVRAKMKNDLPSIESEEERIKEFERASKNEHNVAATERLNAKYVPMGMTPLDGCFTGGRLDPVPKVCLVTTTEALKNPETPDLVGGSRVVYPGVLLDVPGALRAGGPTSKDLWKKVEAAMDERREGGKIVFVSMGTVTTADGPLGWQGKPNSSLTGEQLSQAVWGAAFDALGGEQGSGNVILATVGKDASGAPRPLAAGDAVPGNAFCSPSMPQVDILAKGIDLFVTHGGQNSFVEAITQQTPVLVVPTVGDQIDNAGQAVRMGIGEKVDRPLPSDADPAQVAADYRGEVKCKLLAMLADLSSYKAAVVKARSSYRGGGVDEAVAVLSAPPGHLS</sequence>
<evidence type="ECO:0008006" key="4">
    <source>
        <dbReference type="Google" id="ProtNLM"/>
    </source>
</evidence>
<dbReference type="EMBL" id="HBNR01084616">
    <property type="protein sequence ID" value="CAE4662237.1"/>
    <property type="molecule type" value="Transcribed_RNA"/>
</dbReference>
<dbReference type="AlphaFoldDB" id="A0A7S4T206"/>
<proteinExistence type="predicted"/>
<keyword evidence="2" id="KW-0808">Transferase</keyword>
<dbReference type="GO" id="GO:0008194">
    <property type="term" value="F:UDP-glycosyltransferase activity"/>
    <property type="evidence" value="ECO:0007669"/>
    <property type="project" value="InterPro"/>
</dbReference>
<dbReference type="Pfam" id="PF00201">
    <property type="entry name" value="UDPGT"/>
    <property type="match status" value="1"/>
</dbReference>